<evidence type="ECO:0000256" key="10">
    <source>
        <dbReference type="ARBA" id="ARBA00022840"/>
    </source>
</evidence>
<dbReference type="NCBIfam" id="TIGR00229">
    <property type="entry name" value="sensory_box"/>
    <property type="match status" value="2"/>
</dbReference>
<dbReference type="InterPro" id="IPR004358">
    <property type="entry name" value="Sig_transdc_His_kin-like_C"/>
</dbReference>
<evidence type="ECO:0000256" key="12">
    <source>
        <dbReference type="ARBA" id="ARBA00023012"/>
    </source>
</evidence>
<feature type="domain" description="PAC" evidence="18">
    <location>
        <begin position="534"/>
        <end position="586"/>
    </location>
</feature>
<dbReference type="EMBL" id="CP003985">
    <property type="protein sequence ID" value="AGF76854.1"/>
    <property type="molecule type" value="Genomic_DNA"/>
</dbReference>
<feature type="modified residue" description="4-aspartylphosphate" evidence="13">
    <location>
        <position position="897"/>
    </location>
</feature>
<evidence type="ECO:0000259" key="18">
    <source>
        <dbReference type="PROSITE" id="PS50113"/>
    </source>
</evidence>
<dbReference type="Gene3D" id="1.10.287.130">
    <property type="match status" value="1"/>
</dbReference>
<name>M1NAH9_DESSD</name>
<feature type="domain" description="Response regulatory" evidence="16">
    <location>
        <begin position="846"/>
        <end position="962"/>
    </location>
</feature>
<dbReference type="InterPro" id="IPR036097">
    <property type="entry name" value="HisK_dim/P_sf"/>
</dbReference>
<dbReference type="AlphaFoldDB" id="M1NAH9"/>
<keyword evidence="20" id="KW-1185">Reference proteome</keyword>
<keyword evidence="6" id="KW-0808">Transferase</keyword>
<organism evidence="19 20">
    <name type="scientific">Desulfocapsa sulfexigens (strain DSM 10523 / SB164P1)</name>
    <dbReference type="NCBI Taxonomy" id="1167006"/>
    <lineage>
        <taxon>Bacteria</taxon>
        <taxon>Pseudomonadati</taxon>
        <taxon>Thermodesulfobacteriota</taxon>
        <taxon>Desulfobulbia</taxon>
        <taxon>Desulfobulbales</taxon>
        <taxon>Desulfocapsaceae</taxon>
        <taxon>Desulfocapsa</taxon>
    </lineage>
</organism>
<dbReference type="InterPro" id="IPR036890">
    <property type="entry name" value="HATPase_C_sf"/>
</dbReference>
<keyword evidence="4" id="KW-1003">Cell membrane</keyword>
<dbReference type="InterPro" id="IPR029150">
    <property type="entry name" value="dCache_3"/>
</dbReference>
<protein>
    <recommendedName>
        <fullName evidence="3">histidine kinase</fullName>
        <ecNumber evidence="3">2.7.13.3</ecNumber>
    </recommendedName>
</protein>
<evidence type="ECO:0000256" key="6">
    <source>
        <dbReference type="ARBA" id="ARBA00022679"/>
    </source>
</evidence>
<keyword evidence="10" id="KW-0067">ATP-binding</keyword>
<evidence type="ECO:0000256" key="3">
    <source>
        <dbReference type="ARBA" id="ARBA00012438"/>
    </source>
</evidence>
<dbReference type="Gene3D" id="3.30.450.20">
    <property type="entry name" value="PAS domain"/>
    <property type="match status" value="2"/>
</dbReference>
<dbReference type="CDD" id="cd00156">
    <property type="entry name" value="REC"/>
    <property type="match status" value="1"/>
</dbReference>
<dbReference type="SMART" id="SM00387">
    <property type="entry name" value="HATPase_c"/>
    <property type="match status" value="1"/>
</dbReference>
<dbReference type="eggNOG" id="COG0784">
    <property type="taxonomic scope" value="Bacteria"/>
</dbReference>
<dbReference type="InterPro" id="IPR000700">
    <property type="entry name" value="PAS-assoc_C"/>
</dbReference>
<dbReference type="PROSITE" id="PS50110">
    <property type="entry name" value="RESPONSE_REGULATORY"/>
    <property type="match status" value="1"/>
</dbReference>
<evidence type="ECO:0000256" key="9">
    <source>
        <dbReference type="ARBA" id="ARBA00022777"/>
    </source>
</evidence>
<dbReference type="InterPro" id="IPR005467">
    <property type="entry name" value="His_kinase_dom"/>
</dbReference>
<keyword evidence="8" id="KW-0547">Nucleotide-binding</keyword>
<evidence type="ECO:0000256" key="5">
    <source>
        <dbReference type="ARBA" id="ARBA00022553"/>
    </source>
</evidence>
<dbReference type="PATRIC" id="fig|1167006.5.peg.305"/>
<dbReference type="SUPFAM" id="SSF55874">
    <property type="entry name" value="ATPase domain of HSP90 chaperone/DNA topoisomerase II/histidine kinase"/>
    <property type="match status" value="1"/>
</dbReference>
<feature type="transmembrane region" description="Helical" evidence="14">
    <location>
        <begin position="291"/>
        <end position="314"/>
    </location>
</feature>
<evidence type="ECO:0000313" key="20">
    <source>
        <dbReference type="Proteomes" id="UP000011721"/>
    </source>
</evidence>
<keyword evidence="14" id="KW-0472">Membrane</keyword>
<dbReference type="Pfam" id="PF08448">
    <property type="entry name" value="PAS_4"/>
    <property type="match status" value="1"/>
</dbReference>
<evidence type="ECO:0000256" key="1">
    <source>
        <dbReference type="ARBA" id="ARBA00000085"/>
    </source>
</evidence>
<dbReference type="KEGG" id="dsf:UWK_00269"/>
<dbReference type="InterPro" id="IPR011006">
    <property type="entry name" value="CheY-like_superfamily"/>
</dbReference>
<evidence type="ECO:0000256" key="13">
    <source>
        <dbReference type="PROSITE-ProRule" id="PRU00169"/>
    </source>
</evidence>
<dbReference type="GO" id="GO:0005886">
    <property type="term" value="C:plasma membrane"/>
    <property type="evidence" value="ECO:0007669"/>
    <property type="project" value="UniProtKB-SubCell"/>
</dbReference>
<sequence>MGYRAKALTIVSTTILILACVTLFYGIREHNRTIELLIAKTEADIHATVREARHRSLTDYEKRLQTFLQVNPEIITAFAEHDRERLYALSLPRLKTLQRENKLFSNIHFHLPDGTSFLRVNDPEHWGDNLLQDRPSLKKIHAERTPLSGFEIGVHGGFFRVIAPVFLRERYIGAMEFGLDMHQSVDIIQRILRMPTTSCFPIEHWKHAVQFTKFPMVYRGQYAINSHGDPIYAKLPSNLPMDREYHSRVEIEGSHYIVHTHQIFNDFEKREIGGLIILQDITDLILNKRHFIAQAIIFTIFFLVLGITVLHLSFNRLFGNMEREVAKREEATASMERAARQWTAAMDSESDAVYILDLDRKLIQANRAFYKAMATDMETALGRPIEEIVHPHGETAPCPIAQAQKELRDGQFLREVDDPDNSSGLPLEITVTIIRDHDDKPLSIFMRRHDLSEQRAVENRLRKSKEEWERTFDSIADLVTIQDKNMQIVRANRAAEEFFQVKRGGLSGLYCYEVFRGKNSPCQDCPMLSIKKDSKEHPPIIHHDNLQKTFHISSSPLLDADDNVEYLVHIARDITTQKALEEELYQAHKMEAIGTMAGGIAHDFNNILAAIVGFAELVRADLAEGSPSREDMDQIIQAADRAKSLVQQILSFSRKGSHQLQIFAPSSVVHEVAKLLHSTLPSTVTIEETIEKDTGTINADPTRIHQIVMNLCTNAFHAMEGEKGILGISLQQQEITSEAAHNKKIPPGNYVVLEVRDTGCGMDKTTQERIFDPFYTTKTVGKGTGMGLSVLHGIVKDYHGFIEVESCKGIGSTFRVYFPSVKTTDEPLPVHTEKNTKAADIPGSEEILVVDDDPLLVRINGRLLGDLGYRVTEMTSSTEALEKVRLEPHRFDLLITDQTMPQLTGTELAASIMKISPKTAVIMCTGHSGLVSKEDALAMGINRFVYKPIKGMELIEAVREVLNETRRASRS</sequence>
<dbReference type="InterPro" id="IPR003661">
    <property type="entry name" value="HisK_dim/P_dom"/>
</dbReference>
<dbReference type="PANTHER" id="PTHR43065:SF42">
    <property type="entry name" value="TWO-COMPONENT SENSOR PPRA"/>
    <property type="match status" value="1"/>
</dbReference>
<keyword evidence="5 13" id="KW-0597">Phosphoprotein</keyword>
<dbReference type="Pfam" id="PF00512">
    <property type="entry name" value="HisKA"/>
    <property type="match status" value="1"/>
</dbReference>
<proteinExistence type="predicted"/>
<dbReference type="Gene3D" id="3.30.565.10">
    <property type="entry name" value="Histidine kinase-like ATPase, C-terminal domain"/>
    <property type="match status" value="1"/>
</dbReference>
<keyword evidence="7 14" id="KW-0812">Transmembrane</keyword>
<feature type="domain" description="PAS" evidence="17">
    <location>
        <begin position="338"/>
        <end position="391"/>
    </location>
</feature>
<dbReference type="Pfam" id="PF00072">
    <property type="entry name" value="Response_reg"/>
    <property type="match status" value="1"/>
</dbReference>
<dbReference type="PROSITE" id="PS50113">
    <property type="entry name" value="PAC"/>
    <property type="match status" value="2"/>
</dbReference>
<evidence type="ECO:0000256" key="8">
    <source>
        <dbReference type="ARBA" id="ARBA00022741"/>
    </source>
</evidence>
<feature type="transmembrane region" description="Helical" evidence="14">
    <location>
        <begin position="7"/>
        <end position="27"/>
    </location>
</feature>
<evidence type="ECO:0000259" key="15">
    <source>
        <dbReference type="PROSITE" id="PS50109"/>
    </source>
</evidence>
<keyword evidence="12" id="KW-0902">Two-component regulatory system</keyword>
<dbReference type="Proteomes" id="UP000011721">
    <property type="component" value="Chromosome"/>
</dbReference>
<evidence type="ECO:0000256" key="2">
    <source>
        <dbReference type="ARBA" id="ARBA00004651"/>
    </source>
</evidence>
<dbReference type="Pfam" id="PF02518">
    <property type="entry name" value="HATPase_c"/>
    <property type="match status" value="1"/>
</dbReference>
<feature type="domain" description="Histidine kinase" evidence="15">
    <location>
        <begin position="599"/>
        <end position="822"/>
    </location>
</feature>
<dbReference type="Pfam" id="PF13426">
    <property type="entry name" value="PAS_9"/>
    <property type="match status" value="1"/>
</dbReference>
<dbReference type="InterPro" id="IPR001789">
    <property type="entry name" value="Sig_transdc_resp-reg_receiver"/>
</dbReference>
<evidence type="ECO:0000313" key="19">
    <source>
        <dbReference type="EMBL" id="AGF76854.1"/>
    </source>
</evidence>
<dbReference type="CDD" id="cd00082">
    <property type="entry name" value="HisKA"/>
    <property type="match status" value="1"/>
</dbReference>
<evidence type="ECO:0000259" key="16">
    <source>
        <dbReference type="PROSITE" id="PS50110"/>
    </source>
</evidence>
<dbReference type="STRING" id="1167006.UWK_00269"/>
<dbReference type="SMART" id="SM00448">
    <property type="entry name" value="REC"/>
    <property type="match status" value="1"/>
</dbReference>
<dbReference type="PROSITE" id="PS51257">
    <property type="entry name" value="PROKAR_LIPOPROTEIN"/>
    <property type="match status" value="1"/>
</dbReference>
<feature type="domain" description="PAC" evidence="18">
    <location>
        <begin position="406"/>
        <end position="463"/>
    </location>
</feature>
<reference evidence="20" key="1">
    <citation type="journal article" date="2013" name="Stand. Genomic Sci.">
        <title>Complete genome sequence of Desulfocapsa sulfexigens, a marine deltaproteobacterium specialized in disproportionating inorganic sulfur compounds.</title>
        <authorList>
            <person name="Finster K.W."/>
            <person name="Kjeldsen K.U."/>
            <person name="Kube M."/>
            <person name="Reinhardt R."/>
            <person name="Mussmann M."/>
            <person name="Amann R."/>
            <person name="Schreiber L."/>
        </authorList>
    </citation>
    <scope>NUCLEOTIDE SEQUENCE [LARGE SCALE GENOMIC DNA]</scope>
    <source>
        <strain evidence="20">DSM 10523 / SB164P1</strain>
    </source>
</reference>
<dbReference type="PRINTS" id="PR00344">
    <property type="entry name" value="BCTRLSENSOR"/>
</dbReference>
<dbReference type="SMART" id="SM00091">
    <property type="entry name" value="PAS"/>
    <property type="match status" value="2"/>
</dbReference>
<evidence type="ECO:0000259" key="17">
    <source>
        <dbReference type="PROSITE" id="PS50112"/>
    </source>
</evidence>
<dbReference type="InterPro" id="IPR029151">
    <property type="entry name" value="Sensor-like_sf"/>
</dbReference>
<dbReference type="GO" id="GO:0000155">
    <property type="term" value="F:phosphorelay sensor kinase activity"/>
    <property type="evidence" value="ECO:0007669"/>
    <property type="project" value="InterPro"/>
</dbReference>
<dbReference type="PROSITE" id="PS50112">
    <property type="entry name" value="PAS"/>
    <property type="match status" value="1"/>
</dbReference>
<keyword evidence="11 14" id="KW-1133">Transmembrane helix</keyword>
<dbReference type="InterPro" id="IPR013656">
    <property type="entry name" value="PAS_4"/>
</dbReference>
<dbReference type="SUPFAM" id="SSF47384">
    <property type="entry name" value="Homodimeric domain of signal transducing histidine kinase"/>
    <property type="match status" value="1"/>
</dbReference>
<dbReference type="Gene3D" id="3.40.50.2300">
    <property type="match status" value="1"/>
</dbReference>
<gene>
    <name evidence="19" type="ordered locus">UWK_00269</name>
</gene>
<dbReference type="PANTHER" id="PTHR43065">
    <property type="entry name" value="SENSOR HISTIDINE KINASE"/>
    <property type="match status" value="1"/>
</dbReference>
<dbReference type="SMART" id="SM00388">
    <property type="entry name" value="HisKA"/>
    <property type="match status" value="1"/>
</dbReference>
<accession>M1NAH9</accession>
<evidence type="ECO:0000256" key="11">
    <source>
        <dbReference type="ARBA" id="ARBA00022989"/>
    </source>
</evidence>
<dbReference type="eggNOG" id="COG4191">
    <property type="taxonomic scope" value="Bacteria"/>
</dbReference>
<comment type="catalytic activity">
    <reaction evidence="1">
        <text>ATP + protein L-histidine = ADP + protein N-phospho-L-histidine.</text>
        <dbReference type="EC" id="2.7.13.3"/>
    </reaction>
</comment>
<dbReference type="SUPFAM" id="SSF103190">
    <property type="entry name" value="Sensory domain-like"/>
    <property type="match status" value="1"/>
</dbReference>
<comment type="subcellular location">
    <subcellularLocation>
        <location evidence="2">Cell membrane</location>
        <topology evidence="2">Multi-pass membrane protein</topology>
    </subcellularLocation>
</comment>
<dbReference type="InterPro" id="IPR035965">
    <property type="entry name" value="PAS-like_dom_sf"/>
</dbReference>
<evidence type="ECO:0000256" key="7">
    <source>
        <dbReference type="ARBA" id="ARBA00022692"/>
    </source>
</evidence>
<dbReference type="PROSITE" id="PS50109">
    <property type="entry name" value="HIS_KIN"/>
    <property type="match status" value="1"/>
</dbReference>
<evidence type="ECO:0000256" key="4">
    <source>
        <dbReference type="ARBA" id="ARBA00022475"/>
    </source>
</evidence>
<dbReference type="SUPFAM" id="SSF55785">
    <property type="entry name" value="PYP-like sensor domain (PAS domain)"/>
    <property type="match status" value="2"/>
</dbReference>
<dbReference type="SUPFAM" id="SSF52172">
    <property type="entry name" value="CheY-like"/>
    <property type="match status" value="1"/>
</dbReference>
<dbReference type="InterPro" id="IPR000014">
    <property type="entry name" value="PAS"/>
</dbReference>
<dbReference type="Pfam" id="PF14827">
    <property type="entry name" value="dCache_3"/>
    <property type="match status" value="1"/>
</dbReference>
<dbReference type="HOGENOM" id="CLU_000445_114_51_7"/>
<evidence type="ECO:0000256" key="14">
    <source>
        <dbReference type="SAM" id="Phobius"/>
    </source>
</evidence>
<dbReference type="EC" id="2.7.13.3" evidence="3"/>
<keyword evidence="9" id="KW-0418">Kinase</keyword>
<dbReference type="InterPro" id="IPR003594">
    <property type="entry name" value="HATPase_dom"/>
</dbReference>
<dbReference type="GO" id="GO:0005524">
    <property type="term" value="F:ATP binding"/>
    <property type="evidence" value="ECO:0007669"/>
    <property type="project" value="UniProtKB-KW"/>
</dbReference>